<evidence type="ECO:0000313" key="2">
    <source>
        <dbReference type="EMBL" id="KAE8994481.1"/>
    </source>
</evidence>
<sequence length="53" mass="5564">MSTNSSLGNLILWRLVLNTSLSVGVCGAYTLQTVAALPSSVHRTAIKCGLQNC</sequence>
<evidence type="ECO:0000313" key="4">
    <source>
        <dbReference type="Proteomes" id="UP000429607"/>
    </source>
</evidence>
<keyword evidence="1" id="KW-0812">Transmembrane</keyword>
<feature type="transmembrane region" description="Helical" evidence="1">
    <location>
        <begin position="12"/>
        <end position="31"/>
    </location>
</feature>
<protein>
    <submittedName>
        <fullName evidence="3">Uncharacterized protein</fullName>
    </submittedName>
</protein>
<keyword evidence="1" id="KW-1133">Transmembrane helix</keyword>
<proteinExistence type="predicted"/>
<dbReference type="EMBL" id="QXFV01002002">
    <property type="protein sequence ID" value="KAE8994481.1"/>
    <property type="molecule type" value="Genomic_DNA"/>
</dbReference>
<keyword evidence="5" id="KW-1185">Reference proteome</keyword>
<dbReference type="Proteomes" id="UP000434957">
    <property type="component" value="Unassembled WGS sequence"/>
</dbReference>
<evidence type="ECO:0000313" key="5">
    <source>
        <dbReference type="Proteomes" id="UP000434957"/>
    </source>
</evidence>
<accession>A0A6A4AKG0</accession>
<evidence type="ECO:0000313" key="3">
    <source>
        <dbReference type="EMBL" id="KAE9258925.1"/>
    </source>
</evidence>
<gene>
    <name evidence="2" type="ORF">PR001_g20382</name>
    <name evidence="3" type="ORF">PR003_g35011</name>
</gene>
<dbReference type="AlphaFoldDB" id="A0A6A4AKG0"/>
<dbReference type="Proteomes" id="UP000429607">
    <property type="component" value="Unassembled WGS sequence"/>
</dbReference>
<comment type="caution">
    <text evidence="3">The sequence shown here is derived from an EMBL/GenBank/DDBJ whole genome shotgun (WGS) entry which is preliminary data.</text>
</comment>
<organism evidence="3 5">
    <name type="scientific">Phytophthora rubi</name>
    <dbReference type="NCBI Taxonomy" id="129364"/>
    <lineage>
        <taxon>Eukaryota</taxon>
        <taxon>Sar</taxon>
        <taxon>Stramenopiles</taxon>
        <taxon>Oomycota</taxon>
        <taxon>Peronosporomycetes</taxon>
        <taxon>Peronosporales</taxon>
        <taxon>Peronosporaceae</taxon>
        <taxon>Phytophthora</taxon>
    </lineage>
</organism>
<name>A0A6A4AKG0_9STRA</name>
<reference evidence="3 5" key="1">
    <citation type="submission" date="2018-08" db="EMBL/GenBank/DDBJ databases">
        <title>Genomic investigation of the strawberry pathogen Phytophthora fragariae indicates pathogenicity is determined by transcriptional variation in three key races.</title>
        <authorList>
            <person name="Adams T.M."/>
            <person name="Armitage A.D."/>
            <person name="Sobczyk M.K."/>
            <person name="Bates H.J."/>
            <person name="Dunwell J.M."/>
            <person name="Nellist C.F."/>
            <person name="Harrison R.J."/>
        </authorList>
    </citation>
    <scope>NUCLEOTIDE SEQUENCE [LARGE SCALE GENOMIC DNA]</scope>
    <source>
        <strain evidence="2 4">SCRP249</strain>
        <strain evidence="3 5">SCRP333</strain>
    </source>
</reference>
<keyword evidence="1" id="KW-0472">Membrane</keyword>
<evidence type="ECO:0000256" key="1">
    <source>
        <dbReference type="SAM" id="Phobius"/>
    </source>
</evidence>
<dbReference type="EMBL" id="QXFT01012961">
    <property type="protein sequence ID" value="KAE9258925.1"/>
    <property type="molecule type" value="Genomic_DNA"/>
</dbReference>